<feature type="DNA-binding region" description="H-T-H motif" evidence="4">
    <location>
        <begin position="35"/>
        <end position="54"/>
    </location>
</feature>
<keyword evidence="2 4" id="KW-0238">DNA-binding</keyword>
<evidence type="ECO:0000313" key="7">
    <source>
        <dbReference type="Proteomes" id="UP000649179"/>
    </source>
</evidence>
<evidence type="ECO:0000256" key="2">
    <source>
        <dbReference type="ARBA" id="ARBA00023125"/>
    </source>
</evidence>
<dbReference type="Pfam" id="PF00440">
    <property type="entry name" value="TetR_N"/>
    <property type="match status" value="1"/>
</dbReference>
<name>A0A917F1X5_9ACTN</name>
<reference evidence="6" key="1">
    <citation type="journal article" date="2014" name="Int. J. Syst. Evol. Microbiol.">
        <title>Complete genome sequence of Corynebacterium casei LMG S-19264T (=DSM 44701T), isolated from a smear-ripened cheese.</title>
        <authorList>
            <consortium name="US DOE Joint Genome Institute (JGI-PGF)"/>
            <person name="Walter F."/>
            <person name="Albersmeier A."/>
            <person name="Kalinowski J."/>
            <person name="Ruckert C."/>
        </authorList>
    </citation>
    <scope>NUCLEOTIDE SEQUENCE</scope>
    <source>
        <strain evidence="6">CGMCC 1.16067</strain>
    </source>
</reference>
<dbReference type="InterPro" id="IPR041347">
    <property type="entry name" value="MftR_C"/>
</dbReference>
<reference evidence="6" key="2">
    <citation type="submission" date="2020-09" db="EMBL/GenBank/DDBJ databases">
        <authorList>
            <person name="Sun Q."/>
            <person name="Zhou Y."/>
        </authorList>
    </citation>
    <scope>NUCLEOTIDE SEQUENCE</scope>
    <source>
        <strain evidence="6">CGMCC 1.16067</strain>
    </source>
</reference>
<comment type="caution">
    <text evidence="6">The sequence shown here is derived from an EMBL/GenBank/DDBJ whole genome shotgun (WGS) entry which is preliminary data.</text>
</comment>
<keyword evidence="3" id="KW-0804">Transcription</keyword>
<keyword evidence="7" id="KW-1185">Reference proteome</keyword>
<dbReference type="InterPro" id="IPR050109">
    <property type="entry name" value="HTH-type_TetR-like_transc_reg"/>
</dbReference>
<keyword evidence="1" id="KW-0805">Transcription regulation</keyword>
<evidence type="ECO:0000256" key="4">
    <source>
        <dbReference type="PROSITE-ProRule" id="PRU00335"/>
    </source>
</evidence>
<sequence>MTETTLRDHARAGVRTEVMRRAWELFAVQGYDATTVDQVAEAAGMSRRSFFRYFEGKDELVAAQLQESGEDLAADLSARPVGEPAWSALRAVLQGSARRSEENADASRALQRMLEDEPSLRGATESRRHHWSDVLVPAVAERLGVRADDPAAAAVTLSALACYEVARHAWAAPGCSTPLGTLLDRAMEAVAPLGA</sequence>
<dbReference type="PROSITE" id="PS50977">
    <property type="entry name" value="HTH_TETR_2"/>
    <property type="match status" value="1"/>
</dbReference>
<organism evidence="6 7">
    <name type="scientific">Marmoricola endophyticus</name>
    <dbReference type="NCBI Taxonomy" id="2040280"/>
    <lineage>
        <taxon>Bacteria</taxon>
        <taxon>Bacillati</taxon>
        <taxon>Actinomycetota</taxon>
        <taxon>Actinomycetes</taxon>
        <taxon>Propionibacteriales</taxon>
        <taxon>Nocardioidaceae</taxon>
        <taxon>Marmoricola</taxon>
    </lineage>
</organism>
<dbReference type="GO" id="GO:0003700">
    <property type="term" value="F:DNA-binding transcription factor activity"/>
    <property type="evidence" value="ECO:0007669"/>
    <property type="project" value="TreeGrafter"/>
</dbReference>
<proteinExistence type="predicted"/>
<dbReference type="PANTHER" id="PTHR30055">
    <property type="entry name" value="HTH-TYPE TRANSCRIPTIONAL REGULATOR RUTR"/>
    <property type="match status" value="1"/>
</dbReference>
<gene>
    <name evidence="6" type="ORF">GCM10011519_14640</name>
</gene>
<accession>A0A917F1X5</accession>
<dbReference type="Gene3D" id="1.10.10.60">
    <property type="entry name" value="Homeodomain-like"/>
    <property type="match status" value="1"/>
</dbReference>
<protein>
    <submittedName>
        <fullName evidence="6">TetR family transcriptional regulator</fullName>
    </submittedName>
</protein>
<dbReference type="Proteomes" id="UP000649179">
    <property type="component" value="Unassembled WGS sequence"/>
</dbReference>
<dbReference type="GO" id="GO:0000976">
    <property type="term" value="F:transcription cis-regulatory region binding"/>
    <property type="evidence" value="ECO:0007669"/>
    <property type="project" value="TreeGrafter"/>
</dbReference>
<dbReference type="Pfam" id="PF17754">
    <property type="entry name" value="TetR_C_14"/>
    <property type="match status" value="1"/>
</dbReference>
<feature type="domain" description="HTH tetR-type" evidence="5">
    <location>
        <begin position="12"/>
        <end position="72"/>
    </location>
</feature>
<dbReference type="InterPro" id="IPR001647">
    <property type="entry name" value="HTH_TetR"/>
</dbReference>
<dbReference type="InterPro" id="IPR009057">
    <property type="entry name" value="Homeodomain-like_sf"/>
</dbReference>
<dbReference type="AlphaFoldDB" id="A0A917F1X5"/>
<dbReference type="PRINTS" id="PR00455">
    <property type="entry name" value="HTHTETR"/>
</dbReference>
<dbReference type="EMBL" id="BMKQ01000001">
    <property type="protein sequence ID" value="GGF41889.1"/>
    <property type="molecule type" value="Genomic_DNA"/>
</dbReference>
<dbReference type="PANTHER" id="PTHR30055:SF238">
    <property type="entry name" value="MYCOFACTOCIN BIOSYNTHESIS TRANSCRIPTIONAL REGULATOR MFTR-RELATED"/>
    <property type="match status" value="1"/>
</dbReference>
<dbReference type="Gene3D" id="1.10.357.10">
    <property type="entry name" value="Tetracycline Repressor, domain 2"/>
    <property type="match status" value="1"/>
</dbReference>
<evidence type="ECO:0000259" key="5">
    <source>
        <dbReference type="PROSITE" id="PS50977"/>
    </source>
</evidence>
<dbReference type="SUPFAM" id="SSF46689">
    <property type="entry name" value="Homeodomain-like"/>
    <property type="match status" value="1"/>
</dbReference>
<evidence type="ECO:0000313" key="6">
    <source>
        <dbReference type="EMBL" id="GGF41889.1"/>
    </source>
</evidence>
<dbReference type="RefSeq" id="WP_188779184.1">
    <property type="nucleotide sequence ID" value="NZ_BMKQ01000001.1"/>
</dbReference>
<evidence type="ECO:0000256" key="3">
    <source>
        <dbReference type="ARBA" id="ARBA00023163"/>
    </source>
</evidence>
<evidence type="ECO:0000256" key="1">
    <source>
        <dbReference type="ARBA" id="ARBA00023015"/>
    </source>
</evidence>